<protein>
    <submittedName>
        <fullName evidence="1">Myb-like_DNA-binding domain-containing protein</fullName>
    </submittedName>
</protein>
<sequence length="193" mass="23239">MYLAWSEADIARLINIVESQTDYERNQVNWIKVQTYFQERTIQQCKSFYCNKIRPFIFQPNGLRKNDVKFVHICYYYFIHRPVPEPYEQLDKKIGRILAEQCWSDILSAFYSEEYVFSKKLLQAVQCLLSYHFQMEQEITTALKTQGKYKKFGYTVTKDKWNEFKAVIEKHNIVKMFQFVNTELAKMESTKIL</sequence>
<dbReference type="Proteomes" id="UP001642409">
    <property type="component" value="Unassembled WGS sequence"/>
</dbReference>
<dbReference type="SUPFAM" id="SSF46689">
    <property type="entry name" value="Homeodomain-like"/>
    <property type="match status" value="1"/>
</dbReference>
<evidence type="ECO:0000313" key="2">
    <source>
        <dbReference type="Proteomes" id="UP001642409"/>
    </source>
</evidence>
<reference evidence="1 2" key="1">
    <citation type="submission" date="2024-07" db="EMBL/GenBank/DDBJ databases">
        <authorList>
            <person name="Akdeniz Z."/>
        </authorList>
    </citation>
    <scope>NUCLEOTIDE SEQUENCE [LARGE SCALE GENOMIC DNA]</scope>
</reference>
<dbReference type="InterPro" id="IPR009057">
    <property type="entry name" value="Homeodomain-like_sf"/>
</dbReference>
<gene>
    <name evidence="1" type="ORF">HINF_LOCUS12253</name>
</gene>
<comment type="caution">
    <text evidence="1">The sequence shown here is derived from an EMBL/GenBank/DDBJ whole genome shotgun (WGS) entry which is preliminary data.</text>
</comment>
<accession>A0ABP1HDE2</accession>
<dbReference type="EMBL" id="CAXDID020000028">
    <property type="protein sequence ID" value="CAL5991773.1"/>
    <property type="molecule type" value="Genomic_DNA"/>
</dbReference>
<proteinExistence type="predicted"/>
<evidence type="ECO:0000313" key="1">
    <source>
        <dbReference type="EMBL" id="CAL5991773.1"/>
    </source>
</evidence>
<name>A0ABP1HDE2_9EUKA</name>
<keyword evidence="2" id="KW-1185">Reference proteome</keyword>
<organism evidence="1 2">
    <name type="scientific">Hexamita inflata</name>
    <dbReference type="NCBI Taxonomy" id="28002"/>
    <lineage>
        <taxon>Eukaryota</taxon>
        <taxon>Metamonada</taxon>
        <taxon>Diplomonadida</taxon>
        <taxon>Hexamitidae</taxon>
        <taxon>Hexamitinae</taxon>
        <taxon>Hexamita</taxon>
    </lineage>
</organism>
<dbReference type="Gene3D" id="1.10.10.60">
    <property type="entry name" value="Homeodomain-like"/>
    <property type="match status" value="1"/>
</dbReference>